<dbReference type="Proteomes" id="UP000238220">
    <property type="component" value="Unassembled WGS sequence"/>
</dbReference>
<dbReference type="NCBIfam" id="TIGR01558">
    <property type="entry name" value="sm_term_P27"/>
    <property type="match status" value="1"/>
</dbReference>
<comment type="caution">
    <text evidence="2">The sequence shown here is derived from an EMBL/GenBank/DDBJ whole genome shotgun (WGS) entry which is preliminary data.</text>
</comment>
<evidence type="ECO:0000256" key="1">
    <source>
        <dbReference type="SAM" id="MobiDB-lite"/>
    </source>
</evidence>
<dbReference type="Pfam" id="PF05119">
    <property type="entry name" value="Terminase_4"/>
    <property type="match status" value="1"/>
</dbReference>
<dbReference type="RefSeq" id="WP_104228431.1">
    <property type="nucleotide sequence ID" value="NZ_PSNW01000001.1"/>
</dbReference>
<sequence length="160" mass="17287">MQGRPPTPTALKVVGGNPGHRPLNKQEPDPMKLKDLTPPAWLPEDAQAVWSELAPVYERAGLLTEVDVEQFAQLCYAAWQFRVTADKVAKHPVNVSSTTGNEFMNPLASYQSMMASMANKLAVQFGGTPAARSRIAIQPQGDLFGGDPLGQFLRSAPKSA</sequence>
<gene>
    <name evidence="2" type="ORF">C3942_00790</name>
</gene>
<reference evidence="2 3" key="1">
    <citation type="submission" date="2018-02" db="EMBL/GenBank/DDBJ databases">
        <title>Genome sequencing of Solimonas sp. HR-BB.</title>
        <authorList>
            <person name="Lee Y."/>
            <person name="Jeon C.O."/>
        </authorList>
    </citation>
    <scope>NUCLEOTIDE SEQUENCE [LARGE SCALE GENOMIC DNA]</scope>
    <source>
        <strain evidence="2 3">HR-BB</strain>
    </source>
</reference>
<evidence type="ECO:0000313" key="2">
    <source>
        <dbReference type="EMBL" id="PPE75465.1"/>
    </source>
</evidence>
<dbReference type="OrthoDB" id="6010489at2"/>
<dbReference type="EMBL" id="PSNW01000001">
    <property type="protein sequence ID" value="PPE75465.1"/>
    <property type="molecule type" value="Genomic_DNA"/>
</dbReference>
<dbReference type="InterPro" id="IPR006448">
    <property type="entry name" value="Phage_term_ssu_P27"/>
</dbReference>
<dbReference type="AlphaFoldDB" id="A0A2S5TKF3"/>
<organism evidence="2 3">
    <name type="scientific">Solimonas fluminis</name>
    <dbReference type="NCBI Taxonomy" id="2086571"/>
    <lineage>
        <taxon>Bacteria</taxon>
        <taxon>Pseudomonadati</taxon>
        <taxon>Pseudomonadota</taxon>
        <taxon>Gammaproteobacteria</taxon>
        <taxon>Nevskiales</taxon>
        <taxon>Nevskiaceae</taxon>
        <taxon>Solimonas</taxon>
    </lineage>
</organism>
<name>A0A2S5TKF3_9GAMM</name>
<accession>A0A2S5TKF3</accession>
<proteinExistence type="predicted"/>
<keyword evidence="3" id="KW-1185">Reference proteome</keyword>
<protein>
    <submittedName>
        <fullName evidence="2">Phage terminase small subunit P27 family</fullName>
    </submittedName>
</protein>
<feature type="region of interest" description="Disordered" evidence="1">
    <location>
        <begin position="1"/>
        <end position="32"/>
    </location>
</feature>
<evidence type="ECO:0000313" key="3">
    <source>
        <dbReference type="Proteomes" id="UP000238220"/>
    </source>
</evidence>